<accession>A0A1Y2EDD4</accession>
<sequence length="251" mass="26561">MSSQAPTSYLITGASRGLGLELTRQLLLASPQHFVIAAARDPASSVGLLALAQEYGVDRLQTVKMDVTSEGSVASAVQLVEKMDPVAQYGLDVLIHSAGVFAGGHASFSNSTLSELTTNLSTNLYGPISVTTSFLPLLRRGRGRKIFLISSSMGSLGGPMGETPFSISYSISKSALNMFSLKLARELSEEGFTVVPFHPGYVKTDMNGGPEGPAALTVEESISLSLQNVIFKATLKDSGTFMVYDGSVMPW</sequence>
<dbReference type="GO" id="GO:0016491">
    <property type="term" value="F:oxidoreductase activity"/>
    <property type="evidence" value="ECO:0007669"/>
    <property type="project" value="UniProtKB-KW"/>
</dbReference>
<organism evidence="5 6">
    <name type="scientific">Leucosporidium creatinivorum</name>
    <dbReference type="NCBI Taxonomy" id="106004"/>
    <lineage>
        <taxon>Eukaryota</taxon>
        <taxon>Fungi</taxon>
        <taxon>Dikarya</taxon>
        <taxon>Basidiomycota</taxon>
        <taxon>Pucciniomycotina</taxon>
        <taxon>Microbotryomycetes</taxon>
        <taxon>Leucosporidiales</taxon>
        <taxon>Leucosporidium</taxon>
    </lineage>
</organism>
<dbReference type="FunCoup" id="A0A1Y2EDD4">
    <property type="interactions" value="100"/>
</dbReference>
<dbReference type="Pfam" id="PF00106">
    <property type="entry name" value="adh_short"/>
    <property type="match status" value="1"/>
</dbReference>
<evidence type="ECO:0000256" key="2">
    <source>
        <dbReference type="ARBA" id="ARBA00022857"/>
    </source>
</evidence>
<dbReference type="InParanoid" id="A0A1Y2EDD4"/>
<dbReference type="Proteomes" id="UP000193467">
    <property type="component" value="Unassembled WGS sequence"/>
</dbReference>
<dbReference type="InterPro" id="IPR036291">
    <property type="entry name" value="NAD(P)-bd_dom_sf"/>
</dbReference>
<name>A0A1Y2EDD4_9BASI</name>
<dbReference type="InterPro" id="IPR057326">
    <property type="entry name" value="KR_dom"/>
</dbReference>
<dbReference type="AlphaFoldDB" id="A0A1Y2EDD4"/>
<evidence type="ECO:0000256" key="1">
    <source>
        <dbReference type="ARBA" id="ARBA00006484"/>
    </source>
</evidence>
<comment type="similarity">
    <text evidence="1">Belongs to the short-chain dehydrogenases/reductases (SDR) family.</text>
</comment>
<dbReference type="Gene3D" id="3.40.50.720">
    <property type="entry name" value="NAD(P)-binding Rossmann-like Domain"/>
    <property type="match status" value="1"/>
</dbReference>
<evidence type="ECO:0000259" key="4">
    <source>
        <dbReference type="SMART" id="SM00822"/>
    </source>
</evidence>
<dbReference type="SMART" id="SM00822">
    <property type="entry name" value="PKS_KR"/>
    <property type="match status" value="1"/>
</dbReference>
<protein>
    <submittedName>
        <fullName evidence="5">Dehydrogenase</fullName>
    </submittedName>
</protein>
<dbReference type="PANTHER" id="PTHR43544:SF7">
    <property type="entry name" value="NADB-LER2"/>
    <property type="match status" value="1"/>
</dbReference>
<gene>
    <name evidence="5" type="ORF">BCR35DRAFT_354599</name>
</gene>
<dbReference type="GO" id="GO:0005737">
    <property type="term" value="C:cytoplasm"/>
    <property type="evidence" value="ECO:0007669"/>
    <property type="project" value="TreeGrafter"/>
</dbReference>
<proteinExistence type="inferred from homology"/>
<dbReference type="CDD" id="cd05325">
    <property type="entry name" value="carb_red_sniffer_like_SDR_c"/>
    <property type="match status" value="1"/>
</dbReference>
<dbReference type="EMBL" id="MCGR01000056">
    <property type="protein sequence ID" value="ORY69427.1"/>
    <property type="molecule type" value="Genomic_DNA"/>
</dbReference>
<dbReference type="PROSITE" id="PS00061">
    <property type="entry name" value="ADH_SHORT"/>
    <property type="match status" value="1"/>
</dbReference>
<reference evidence="5 6" key="1">
    <citation type="submission" date="2016-07" db="EMBL/GenBank/DDBJ databases">
        <title>Pervasive Adenine N6-methylation of Active Genes in Fungi.</title>
        <authorList>
            <consortium name="DOE Joint Genome Institute"/>
            <person name="Mondo S.J."/>
            <person name="Dannebaum R.O."/>
            <person name="Kuo R.C."/>
            <person name="Labutti K."/>
            <person name="Haridas S."/>
            <person name="Kuo A."/>
            <person name="Salamov A."/>
            <person name="Ahrendt S.R."/>
            <person name="Lipzen A."/>
            <person name="Sullivan W."/>
            <person name="Andreopoulos W.B."/>
            <person name="Clum A."/>
            <person name="Lindquist E."/>
            <person name="Daum C."/>
            <person name="Ramamoorthy G.K."/>
            <person name="Gryganskyi A."/>
            <person name="Culley D."/>
            <person name="Magnuson J.K."/>
            <person name="James T.Y."/>
            <person name="O'Malley M.A."/>
            <person name="Stajich J.E."/>
            <person name="Spatafora J.W."/>
            <person name="Visel A."/>
            <person name="Grigoriev I.V."/>
        </authorList>
    </citation>
    <scope>NUCLEOTIDE SEQUENCE [LARGE SCALE GENOMIC DNA]</scope>
    <source>
        <strain evidence="5 6">62-1032</strain>
    </source>
</reference>
<dbReference type="InterPro" id="IPR051468">
    <property type="entry name" value="Fungal_SecMetab_SDRs"/>
</dbReference>
<comment type="caution">
    <text evidence="5">The sequence shown here is derived from an EMBL/GenBank/DDBJ whole genome shotgun (WGS) entry which is preliminary data.</text>
</comment>
<feature type="domain" description="Ketoreductase" evidence="4">
    <location>
        <begin position="7"/>
        <end position="205"/>
    </location>
</feature>
<keyword evidence="3" id="KW-0560">Oxidoreductase</keyword>
<dbReference type="PRINTS" id="PR00081">
    <property type="entry name" value="GDHRDH"/>
</dbReference>
<evidence type="ECO:0000256" key="3">
    <source>
        <dbReference type="ARBA" id="ARBA00023002"/>
    </source>
</evidence>
<keyword evidence="2" id="KW-0521">NADP</keyword>
<evidence type="ECO:0000313" key="5">
    <source>
        <dbReference type="EMBL" id="ORY69427.1"/>
    </source>
</evidence>
<dbReference type="InterPro" id="IPR020904">
    <property type="entry name" value="Sc_DH/Rdtase_CS"/>
</dbReference>
<dbReference type="SUPFAM" id="SSF51735">
    <property type="entry name" value="NAD(P)-binding Rossmann-fold domains"/>
    <property type="match status" value="1"/>
</dbReference>
<dbReference type="InterPro" id="IPR002347">
    <property type="entry name" value="SDR_fam"/>
</dbReference>
<evidence type="ECO:0000313" key="6">
    <source>
        <dbReference type="Proteomes" id="UP000193467"/>
    </source>
</evidence>
<keyword evidence="6" id="KW-1185">Reference proteome</keyword>
<dbReference type="OrthoDB" id="9876299at2759"/>
<dbReference type="PANTHER" id="PTHR43544">
    <property type="entry name" value="SHORT-CHAIN DEHYDROGENASE/REDUCTASE"/>
    <property type="match status" value="1"/>
</dbReference>